<sequence>MEEKVIIYGLYRFAKRNPNPKTEEQKIRNTDIEELQKHYIIEMKKQKDVTMTDDELENVKFEKEFIEKLKKKNGSANLKEIAESLVQHDSSNASAKFDKLNNLFGIKKEYVFSDYFIDDSSNISDTAKNFRSILFKNCEIQAAKDLKNCELIVTSNYTI</sequence>
<dbReference type="WBParaSite" id="ES5_v2.g30252.t1">
    <property type="protein sequence ID" value="ES5_v2.g30252.t1"/>
    <property type="gene ID" value="ES5_v2.g30252"/>
</dbReference>
<name>A0AC34GL00_9BILA</name>
<reference evidence="2" key="1">
    <citation type="submission" date="2022-11" db="UniProtKB">
        <authorList>
            <consortium name="WormBaseParasite"/>
        </authorList>
    </citation>
    <scope>IDENTIFICATION</scope>
</reference>
<evidence type="ECO:0000313" key="2">
    <source>
        <dbReference type="WBParaSite" id="ES5_v2.g30252.t1"/>
    </source>
</evidence>
<dbReference type="Proteomes" id="UP000887579">
    <property type="component" value="Unplaced"/>
</dbReference>
<organism evidence="1 2">
    <name type="scientific">Panagrolaimus sp. ES5</name>
    <dbReference type="NCBI Taxonomy" id="591445"/>
    <lineage>
        <taxon>Eukaryota</taxon>
        <taxon>Metazoa</taxon>
        <taxon>Ecdysozoa</taxon>
        <taxon>Nematoda</taxon>
        <taxon>Chromadorea</taxon>
        <taxon>Rhabditida</taxon>
        <taxon>Tylenchina</taxon>
        <taxon>Panagrolaimomorpha</taxon>
        <taxon>Panagrolaimoidea</taxon>
        <taxon>Panagrolaimidae</taxon>
        <taxon>Panagrolaimus</taxon>
    </lineage>
</organism>
<protein>
    <submittedName>
        <fullName evidence="2">Uncharacterized protein</fullName>
    </submittedName>
</protein>
<proteinExistence type="predicted"/>
<accession>A0AC34GL00</accession>
<evidence type="ECO:0000313" key="1">
    <source>
        <dbReference type="Proteomes" id="UP000887579"/>
    </source>
</evidence>